<feature type="compositionally biased region" description="Pro residues" evidence="1">
    <location>
        <begin position="121"/>
        <end position="130"/>
    </location>
</feature>
<evidence type="ECO:0000313" key="3">
    <source>
        <dbReference type="Proteomes" id="UP000317835"/>
    </source>
</evidence>
<dbReference type="Proteomes" id="UP000317835">
    <property type="component" value="Chromosome"/>
</dbReference>
<feature type="region of interest" description="Disordered" evidence="1">
    <location>
        <begin position="1"/>
        <end position="264"/>
    </location>
</feature>
<dbReference type="AlphaFoldDB" id="A0A518GX81"/>
<accession>A0A518GX81</accession>
<evidence type="ECO:0000313" key="2">
    <source>
        <dbReference type="EMBL" id="QDV33204.1"/>
    </source>
</evidence>
<organism evidence="2 3">
    <name type="scientific">Tautonia plasticadhaerens</name>
    <dbReference type="NCBI Taxonomy" id="2527974"/>
    <lineage>
        <taxon>Bacteria</taxon>
        <taxon>Pseudomonadati</taxon>
        <taxon>Planctomycetota</taxon>
        <taxon>Planctomycetia</taxon>
        <taxon>Isosphaerales</taxon>
        <taxon>Isosphaeraceae</taxon>
        <taxon>Tautonia</taxon>
    </lineage>
</organism>
<feature type="compositionally biased region" description="Basic residues" evidence="1">
    <location>
        <begin position="244"/>
        <end position="264"/>
    </location>
</feature>
<dbReference type="KEGG" id="tpla:ElP_10460"/>
<gene>
    <name evidence="2" type="ORF">ElP_10460</name>
</gene>
<evidence type="ECO:0000256" key="1">
    <source>
        <dbReference type="SAM" id="MobiDB-lite"/>
    </source>
</evidence>
<feature type="compositionally biased region" description="Low complexity" evidence="1">
    <location>
        <begin position="131"/>
        <end position="143"/>
    </location>
</feature>
<protein>
    <submittedName>
        <fullName evidence="2">Uncharacterized protein</fullName>
    </submittedName>
</protein>
<reference evidence="2 3" key="1">
    <citation type="submission" date="2019-02" db="EMBL/GenBank/DDBJ databases">
        <title>Deep-cultivation of Planctomycetes and their phenomic and genomic characterization uncovers novel biology.</title>
        <authorList>
            <person name="Wiegand S."/>
            <person name="Jogler M."/>
            <person name="Boedeker C."/>
            <person name="Pinto D."/>
            <person name="Vollmers J."/>
            <person name="Rivas-Marin E."/>
            <person name="Kohn T."/>
            <person name="Peeters S.H."/>
            <person name="Heuer A."/>
            <person name="Rast P."/>
            <person name="Oberbeckmann S."/>
            <person name="Bunk B."/>
            <person name="Jeske O."/>
            <person name="Meyerdierks A."/>
            <person name="Storesund J.E."/>
            <person name="Kallscheuer N."/>
            <person name="Luecker S."/>
            <person name="Lage O.M."/>
            <person name="Pohl T."/>
            <person name="Merkel B.J."/>
            <person name="Hornburger P."/>
            <person name="Mueller R.-W."/>
            <person name="Bruemmer F."/>
            <person name="Labrenz M."/>
            <person name="Spormann A.M."/>
            <person name="Op den Camp H."/>
            <person name="Overmann J."/>
            <person name="Amann R."/>
            <person name="Jetten M.S.M."/>
            <person name="Mascher T."/>
            <person name="Medema M.H."/>
            <person name="Devos D.P."/>
            <person name="Kaster A.-K."/>
            <person name="Ovreas L."/>
            <person name="Rohde M."/>
            <person name="Galperin M.Y."/>
            <person name="Jogler C."/>
        </authorList>
    </citation>
    <scope>NUCLEOTIDE SEQUENCE [LARGE SCALE GENOMIC DNA]</scope>
    <source>
        <strain evidence="2 3">ElP</strain>
    </source>
</reference>
<keyword evidence="3" id="KW-1185">Reference proteome</keyword>
<dbReference type="EMBL" id="CP036426">
    <property type="protein sequence ID" value="QDV33204.1"/>
    <property type="molecule type" value="Genomic_DNA"/>
</dbReference>
<name>A0A518GX81_9BACT</name>
<feature type="compositionally biased region" description="Basic residues" evidence="1">
    <location>
        <begin position="43"/>
        <end position="58"/>
    </location>
</feature>
<sequence length="264" mass="28132">MGSFRAGRSRPDRGSRPLRGGAGSTGPGVLPRPGGRVDSRTLRACRSRRAGRDRRPRPSRGLDGTVLLGLPKRGTSRGRAVDRRTGDGEDVVVPRHYYRGRGDRQSQDLSVVHPPSSYPIGPVPRPPIPGRMPGRGSRSSDPSPADRPIPPHSGCAHPLPRQRGRGSGAPSPRERGEGRGAGSAMARNALRVHRSHPTRPPAFPNAGDRAGNARSGQDLAGCIVRGGSRRGRTGAPNAGGAVTRRGRSTPCARRRRACRRPRRP</sequence>
<proteinExistence type="predicted"/>